<dbReference type="EnsemblPlants" id="OPUNC01G19970.1">
    <property type="protein sequence ID" value="OPUNC01G19970.1"/>
    <property type="gene ID" value="OPUNC01G19970"/>
</dbReference>
<evidence type="ECO:0000259" key="12">
    <source>
        <dbReference type="Pfam" id="PF10258"/>
    </source>
</evidence>
<evidence type="ECO:0000256" key="4">
    <source>
        <dbReference type="ARBA" id="ARBA00016856"/>
    </source>
</evidence>
<feature type="compositionally biased region" description="Basic and acidic residues" evidence="11">
    <location>
        <begin position="249"/>
        <end position="258"/>
    </location>
</feature>
<dbReference type="PANTHER" id="PTHR13135:SF0">
    <property type="entry name" value="PHOSPHORYLATED ADAPTER RNA EXPORT PROTEIN"/>
    <property type="match status" value="1"/>
</dbReference>
<keyword evidence="9" id="KW-0539">Nucleus</keyword>
<dbReference type="PANTHER" id="PTHR13135">
    <property type="entry name" value="CYTOSOLIC RESINIFERATOXIN BINDING PROTEIN RBP-26"/>
    <property type="match status" value="1"/>
</dbReference>
<comment type="subcellular location">
    <subcellularLocation>
        <location evidence="2">Cytoplasm</location>
    </subcellularLocation>
    <subcellularLocation>
        <location evidence="1">Nucleus</location>
    </subcellularLocation>
</comment>
<dbReference type="InterPro" id="IPR019385">
    <property type="entry name" value="PHAX_RNA-binding_domain"/>
</dbReference>
<feature type="region of interest" description="Disordered" evidence="11">
    <location>
        <begin position="1"/>
        <end position="94"/>
    </location>
</feature>
<evidence type="ECO:0000256" key="7">
    <source>
        <dbReference type="ARBA" id="ARBA00022884"/>
    </source>
</evidence>
<proteinExistence type="inferred from homology"/>
<evidence type="ECO:0000256" key="8">
    <source>
        <dbReference type="ARBA" id="ARBA00022927"/>
    </source>
</evidence>
<dbReference type="HOGENOM" id="CLU_096253_0_0_1"/>
<dbReference type="InterPro" id="IPR039047">
    <property type="entry name" value="PHAX"/>
</dbReference>
<feature type="compositionally biased region" description="Acidic residues" evidence="11">
    <location>
        <begin position="7"/>
        <end position="30"/>
    </location>
</feature>
<dbReference type="AlphaFoldDB" id="A0A0E0JK50"/>
<accession>A0A0E0JK50</accession>
<dbReference type="Pfam" id="PF10258">
    <property type="entry name" value="PHAX_RNA-bd"/>
    <property type="match status" value="1"/>
</dbReference>
<feature type="compositionally biased region" description="Polar residues" evidence="11">
    <location>
        <begin position="201"/>
        <end position="214"/>
    </location>
</feature>
<evidence type="ECO:0000256" key="3">
    <source>
        <dbReference type="ARBA" id="ARBA00006094"/>
    </source>
</evidence>
<evidence type="ECO:0000313" key="14">
    <source>
        <dbReference type="Proteomes" id="UP000026962"/>
    </source>
</evidence>
<organism evidence="13">
    <name type="scientific">Oryza punctata</name>
    <name type="common">Red rice</name>
    <dbReference type="NCBI Taxonomy" id="4537"/>
    <lineage>
        <taxon>Eukaryota</taxon>
        <taxon>Viridiplantae</taxon>
        <taxon>Streptophyta</taxon>
        <taxon>Embryophyta</taxon>
        <taxon>Tracheophyta</taxon>
        <taxon>Spermatophyta</taxon>
        <taxon>Magnoliopsida</taxon>
        <taxon>Liliopsida</taxon>
        <taxon>Poales</taxon>
        <taxon>Poaceae</taxon>
        <taxon>BOP clade</taxon>
        <taxon>Oryzoideae</taxon>
        <taxon>Oryzeae</taxon>
        <taxon>Oryzinae</taxon>
        <taxon>Oryza</taxon>
    </lineage>
</organism>
<dbReference type="GO" id="GO:0015031">
    <property type="term" value="P:protein transport"/>
    <property type="evidence" value="ECO:0007669"/>
    <property type="project" value="UniProtKB-KW"/>
</dbReference>
<keyword evidence="8" id="KW-0653">Protein transport</keyword>
<dbReference type="GO" id="GO:0005737">
    <property type="term" value="C:cytoplasm"/>
    <property type="evidence" value="ECO:0007669"/>
    <property type="project" value="UniProtKB-SubCell"/>
</dbReference>
<evidence type="ECO:0000256" key="5">
    <source>
        <dbReference type="ARBA" id="ARBA00022448"/>
    </source>
</evidence>
<name>A0A0E0JK50_ORYPU</name>
<sequence>MEGGDAVLDEEALDYDGDDVEMADADDAVEEAQAQEYPVTAAAAAPASATGGGGGGGGGDGGVGQAGKNKKKKKKKSGRRNNKGKPDGPPKIADINRFVNETCKRLKEKKSYLVWNAVGCLGVSAVSDLVRELLSIIKAIGFQVEAIQKCGGQIVADGSRFRTGGGILWNILKSREPKAYKEIMAKGRELEKQFRYKKGRPQTSRNEDASSQGSALIDEDIEPHGEKEISDDPERLIDAEKSPPIADNNKAERKPLADRIRVPVAYDDLFEEGEIHEGDAP</sequence>
<dbReference type="Gene3D" id="1.10.10.1440">
    <property type="entry name" value="PHAX RNA-binding domain"/>
    <property type="match status" value="1"/>
</dbReference>
<dbReference type="Gramene" id="OPUNC01G19970.1">
    <property type="protein sequence ID" value="OPUNC01G19970.1"/>
    <property type="gene ID" value="OPUNC01G19970"/>
</dbReference>
<dbReference type="OMA" id="NQVPHSK"/>
<evidence type="ECO:0000256" key="1">
    <source>
        <dbReference type="ARBA" id="ARBA00004123"/>
    </source>
</evidence>
<feature type="compositionally biased region" description="Gly residues" evidence="11">
    <location>
        <begin position="50"/>
        <end position="65"/>
    </location>
</feature>
<reference evidence="13" key="2">
    <citation type="submission" date="2018-05" db="EMBL/GenBank/DDBJ databases">
        <title>OpunRS2 (Oryza punctata Reference Sequence Version 2).</title>
        <authorList>
            <person name="Zhang J."/>
            <person name="Kudrna D."/>
            <person name="Lee S."/>
            <person name="Talag J."/>
            <person name="Welchert J."/>
            <person name="Wing R.A."/>
        </authorList>
    </citation>
    <scope>NUCLEOTIDE SEQUENCE [LARGE SCALE GENOMIC DNA]</scope>
</reference>
<feature type="compositionally biased region" description="Basic and acidic residues" evidence="11">
    <location>
        <begin position="222"/>
        <end position="241"/>
    </location>
</feature>
<dbReference type="eggNOG" id="KOG3948">
    <property type="taxonomic scope" value="Eukaryota"/>
</dbReference>
<feature type="domain" description="Phosphorylated adapter RNA export protein RNA-binding" evidence="12">
    <location>
        <begin position="98"/>
        <end position="188"/>
    </location>
</feature>
<keyword evidence="14" id="KW-1185">Reference proteome</keyword>
<feature type="compositionally biased region" description="Low complexity" evidence="11">
    <location>
        <begin position="31"/>
        <end position="49"/>
    </location>
</feature>
<dbReference type="GO" id="GO:0006408">
    <property type="term" value="P:snRNA export from nucleus"/>
    <property type="evidence" value="ECO:0007669"/>
    <property type="project" value="InterPro"/>
</dbReference>
<dbReference type="GO" id="GO:0003723">
    <property type="term" value="F:RNA binding"/>
    <property type="evidence" value="ECO:0007669"/>
    <property type="project" value="UniProtKB-KW"/>
</dbReference>
<dbReference type="InterPro" id="IPR038092">
    <property type="entry name" value="PHAX_RNA-binding_sf"/>
</dbReference>
<feature type="region of interest" description="Disordered" evidence="11">
    <location>
        <begin position="194"/>
        <end position="258"/>
    </location>
</feature>
<evidence type="ECO:0000256" key="2">
    <source>
        <dbReference type="ARBA" id="ARBA00004496"/>
    </source>
</evidence>
<feature type="compositionally biased region" description="Basic residues" evidence="11">
    <location>
        <begin position="68"/>
        <end position="83"/>
    </location>
</feature>
<evidence type="ECO:0000256" key="9">
    <source>
        <dbReference type="ARBA" id="ARBA00023242"/>
    </source>
</evidence>
<keyword evidence="5" id="KW-0813">Transport</keyword>
<evidence type="ECO:0000256" key="11">
    <source>
        <dbReference type="SAM" id="MobiDB-lite"/>
    </source>
</evidence>
<evidence type="ECO:0000256" key="10">
    <source>
        <dbReference type="ARBA" id="ARBA00030834"/>
    </source>
</evidence>
<dbReference type="Proteomes" id="UP000026962">
    <property type="component" value="Chromosome 1"/>
</dbReference>
<reference evidence="13" key="1">
    <citation type="submission" date="2015-04" db="UniProtKB">
        <authorList>
            <consortium name="EnsemblPlants"/>
        </authorList>
    </citation>
    <scope>IDENTIFICATION</scope>
</reference>
<protein>
    <recommendedName>
        <fullName evidence="4">Phosphorylated adapter RNA export protein</fullName>
    </recommendedName>
    <alternativeName>
        <fullName evidence="10">RNA U small nuclear RNA export adapter protein</fullName>
    </alternativeName>
</protein>
<evidence type="ECO:0000256" key="6">
    <source>
        <dbReference type="ARBA" id="ARBA00022490"/>
    </source>
</evidence>
<dbReference type="GO" id="GO:0005634">
    <property type="term" value="C:nucleus"/>
    <property type="evidence" value="ECO:0007669"/>
    <property type="project" value="UniProtKB-SubCell"/>
</dbReference>
<dbReference type="STRING" id="4537.A0A0E0JK50"/>
<keyword evidence="6" id="KW-0963">Cytoplasm</keyword>
<keyword evidence="7" id="KW-0694">RNA-binding</keyword>
<evidence type="ECO:0000313" key="13">
    <source>
        <dbReference type="EnsemblPlants" id="OPUNC01G19970.1"/>
    </source>
</evidence>
<comment type="similarity">
    <text evidence="3">Belongs to the PHAX family.</text>
</comment>